<accession>A0A835Y964</accession>
<dbReference type="Proteomes" id="UP000612055">
    <property type="component" value="Unassembled WGS sequence"/>
</dbReference>
<proteinExistence type="predicted"/>
<reference evidence="5" key="1">
    <citation type="journal article" date="2020" name="bioRxiv">
        <title>Comparative genomics of Chlamydomonas.</title>
        <authorList>
            <person name="Craig R.J."/>
            <person name="Hasan A.R."/>
            <person name="Ness R.W."/>
            <person name="Keightley P.D."/>
        </authorList>
    </citation>
    <scope>NUCLEOTIDE SEQUENCE</scope>
    <source>
        <strain evidence="5">CCAP 11/70</strain>
    </source>
</reference>
<feature type="domain" description="BTB" evidence="4">
    <location>
        <begin position="339"/>
        <end position="368"/>
    </location>
</feature>
<dbReference type="PANTHER" id="PTHR46231:SF1">
    <property type="entry name" value="ANKYRIN REPEAT AND BTB_POZ DOMAIN-CONTAINING PROTEIN 1"/>
    <property type="match status" value="1"/>
</dbReference>
<dbReference type="GO" id="GO:0005737">
    <property type="term" value="C:cytoplasm"/>
    <property type="evidence" value="ECO:0007669"/>
    <property type="project" value="TreeGrafter"/>
</dbReference>
<keyword evidence="3" id="KW-0040">ANK repeat</keyword>
<dbReference type="Gene3D" id="2.120.10.30">
    <property type="entry name" value="TolB, C-terminal domain"/>
    <property type="match status" value="1"/>
</dbReference>
<organism evidence="5 6">
    <name type="scientific">Edaphochlamys debaryana</name>
    <dbReference type="NCBI Taxonomy" id="47281"/>
    <lineage>
        <taxon>Eukaryota</taxon>
        <taxon>Viridiplantae</taxon>
        <taxon>Chlorophyta</taxon>
        <taxon>core chlorophytes</taxon>
        <taxon>Chlorophyceae</taxon>
        <taxon>CS clade</taxon>
        <taxon>Chlamydomonadales</taxon>
        <taxon>Chlamydomonadales incertae sedis</taxon>
        <taxon>Edaphochlamys</taxon>
    </lineage>
</organism>
<sequence>MALSHRTLTLRAARGLVVRPRPGGGPDQALVFLSDGGVHELMGTEDGAAGATARLGPSLTTLAAPPLLTSLAYDPASDAVYFAVPCRSAAGGLGGLAFQRSMFSKLDASNRISDMAGWEGGLYSNSISALAPAVGSRGILWVAERKSIRRLDTHSGEVTTLEGVEPLHTWWQNLAWDPAAGTLLAATSTALCRVRTEGAVEGRVELVAGRWDIDEAVDGSGEVARFKDITGMLPVPGGRLLIADGLDLRCMDAGGAVTTLLRGCFPSGEYRQMAILPSGELGVMMQNGRLVLVSGGDWASPVPPPPAATTDLLLSLLAPQAAAEDAGGSGSGDASVAPGTVTVRVGGRAFPAHRSVLAAGSEYFARLLAPGGGFAESGAAELLTPPPELLRPTAALAGRLLMGGGAVAALTERLAAAATPASVLSDLAWADAHGMTDLAGQLRAYAARKRKAVELDGLEQLAEQSPKQAAKLMKALADL</sequence>
<dbReference type="SUPFAM" id="SSF54695">
    <property type="entry name" value="POZ domain"/>
    <property type="match status" value="1"/>
</dbReference>
<name>A0A835Y964_9CHLO</name>
<dbReference type="CDD" id="cd18186">
    <property type="entry name" value="BTB_POZ_ZBTB_KLHL-like"/>
    <property type="match status" value="1"/>
</dbReference>
<dbReference type="InterPro" id="IPR044515">
    <property type="entry name" value="ABTB1"/>
</dbReference>
<keyword evidence="2" id="KW-0677">Repeat</keyword>
<dbReference type="SUPFAM" id="SSF63829">
    <property type="entry name" value="Calcium-dependent phosphotriesterase"/>
    <property type="match status" value="1"/>
</dbReference>
<dbReference type="OrthoDB" id="534632at2759"/>
<dbReference type="PANTHER" id="PTHR46231">
    <property type="entry name" value="ANKYRIN REPEAT AND BTB/POZ DOMAIN-CONTAINING PROTEIN 1"/>
    <property type="match status" value="1"/>
</dbReference>
<evidence type="ECO:0000313" key="5">
    <source>
        <dbReference type="EMBL" id="KAG2493324.1"/>
    </source>
</evidence>
<dbReference type="GO" id="GO:0000151">
    <property type="term" value="C:ubiquitin ligase complex"/>
    <property type="evidence" value="ECO:0007669"/>
    <property type="project" value="TreeGrafter"/>
</dbReference>
<dbReference type="InterPro" id="IPR000210">
    <property type="entry name" value="BTB/POZ_dom"/>
</dbReference>
<dbReference type="InterPro" id="IPR011333">
    <property type="entry name" value="SKP1/BTB/POZ_sf"/>
</dbReference>
<keyword evidence="6" id="KW-1185">Reference proteome</keyword>
<evidence type="ECO:0000256" key="3">
    <source>
        <dbReference type="ARBA" id="ARBA00023043"/>
    </source>
</evidence>
<dbReference type="Gene3D" id="3.30.710.10">
    <property type="entry name" value="Potassium Channel Kv1.1, Chain A"/>
    <property type="match status" value="1"/>
</dbReference>
<dbReference type="PROSITE" id="PS50097">
    <property type="entry name" value="BTB"/>
    <property type="match status" value="1"/>
</dbReference>
<protein>
    <recommendedName>
        <fullName evidence="4">BTB domain-containing protein</fullName>
    </recommendedName>
</protein>
<evidence type="ECO:0000313" key="6">
    <source>
        <dbReference type="Proteomes" id="UP000612055"/>
    </source>
</evidence>
<comment type="caution">
    <text evidence="5">The sequence shown here is derived from an EMBL/GenBank/DDBJ whole genome shotgun (WGS) entry which is preliminary data.</text>
</comment>
<comment type="pathway">
    <text evidence="1">Protein modification; protein ubiquitination.</text>
</comment>
<evidence type="ECO:0000256" key="1">
    <source>
        <dbReference type="ARBA" id="ARBA00004906"/>
    </source>
</evidence>
<dbReference type="AlphaFoldDB" id="A0A835Y964"/>
<dbReference type="Pfam" id="PF00651">
    <property type="entry name" value="BTB"/>
    <property type="match status" value="1"/>
</dbReference>
<gene>
    <name evidence="5" type="ORF">HYH03_008459</name>
</gene>
<dbReference type="EMBL" id="JAEHOE010000038">
    <property type="protein sequence ID" value="KAG2493324.1"/>
    <property type="molecule type" value="Genomic_DNA"/>
</dbReference>
<evidence type="ECO:0000259" key="4">
    <source>
        <dbReference type="PROSITE" id="PS50097"/>
    </source>
</evidence>
<evidence type="ECO:0000256" key="2">
    <source>
        <dbReference type="ARBA" id="ARBA00022737"/>
    </source>
</evidence>
<dbReference type="InterPro" id="IPR011042">
    <property type="entry name" value="6-blade_b-propeller_TolB-like"/>
</dbReference>